<comment type="caution">
    <text evidence="1">The sequence shown here is derived from an EMBL/GenBank/DDBJ whole genome shotgun (WGS) entry which is preliminary data.</text>
</comment>
<sequence>MSLIEIYLKNGSVELFEIFRGTTIGILNLETAECASLASKILYTLKKLTKLYLWGTYSERCTLQLPATLQCISLQTVECSAEWLCSLLIALSSLDHSVECELWDVVLQPCEDECGDDSHVHVSDLRSEILSCDMSLIKMYLDNGNVELFEIFRGTNLGILMLTTAECASLASKILYTLKKLTKLVLWGTYSERCTLQLPATLQCISLHEVECSAEWLCSLLIALSSLDHSVECELWDVVLQPCAEECGDDSQARISDSRSKIPLHDMSEIEVLVENGSVELFEIFRGTNIGILNLETAECASLASKILYTLKKLTKLYLCGTYSERCTLQLPATLQFISLQKVECSAEWLCSLLIALSSLDHCVKCEMWDVVLQPCAEECGDDFQARISDSRSEILLHDMSEIEVLVENGSVELFEIFRGTNIGILNLETAECASLASKIMYTLKKLKTLYLCGTYSERCTLQLPATLQCISLQEVECSAEWLCSLMIALSSLDHSAKCELWDVVLQPCAEECGDDSQARISDSRSEIPLHDMSEIEVLVKNGSVELFEIFRGTTIGILKLQTAECASLASKILYTLKKLTKLYLWGTYSERCTLQLPATLQCISLQEVECSAEWLCSLLIALSSLDHSVKCELWDVVLQPCAEECGDDSQARISDSRSEIPLHDMSEIEVLVENGSVELFEIFRGTNIGILNLKTAECASLASKIMYTLKKLTKLYLWGTYSVRCTLQLPATLQCISLQRVECSAEWLCSLLIALSSLDHSVECQLYDVVLQPCADECGGDSQTHVSDSRSKMVSLDMSQTTILVKNGSSELFEIFRGTNIGIL</sequence>
<dbReference type="AlphaFoldDB" id="A0A9D4JIC0"/>
<dbReference type="EMBL" id="JAIWYP010000006">
    <property type="protein sequence ID" value="KAH3811279.1"/>
    <property type="molecule type" value="Genomic_DNA"/>
</dbReference>
<gene>
    <name evidence="1" type="ORF">DPMN_139688</name>
</gene>
<organism evidence="1 2">
    <name type="scientific">Dreissena polymorpha</name>
    <name type="common">Zebra mussel</name>
    <name type="synonym">Mytilus polymorpha</name>
    <dbReference type="NCBI Taxonomy" id="45954"/>
    <lineage>
        <taxon>Eukaryota</taxon>
        <taxon>Metazoa</taxon>
        <taxon>Spiralia</taxon>
        <taxon>Lophotrochozoa</taxon>
        <taxon>Mollusca</taxon>
        <taxon>Bivalvia</taxon>
        <taxon>Autobranchia</taxon>
        <taxon>Heteroconchia</taxon>
        <taxon>Euheterodonta</taxon>
        <taxon>Imparidentia</taxon>
        <taxon>Neoheterodontei</taxon>
        <taxon>Myida</taxon>
        <taxon>Dreissenoidea</taxon>
        <taxon>Dreissenidae</taxon>
        <taxon>Dreissena</taxon>
    </lineage>
</organism>
<reference evidence="1" key="1">
    <citation type="journal article" date="2019" name="bioRxiv">
        <title>The Genome of the Zebra Mussel, Dreissena polymorpha: A Resource for Invasive Species Research.</title>
        <authorList>
            <person name="McCartney M.A."/>
            <person name="Auch B."/>
            <person name="Kono T."/>
            <person name="Mallez S."/>
            <person name="Zhang Y."/>
            <person name="Obille A."/>
            <person name="Becker A."/>
            <person name="Abrahante J.E."/>
            <person name="Garbe J."/>
            <person name="Badalamenti J.P."/>
            <person name="Herman A."/>
            <person name="Mangelson H."/>
            <person name="Liachko I."/>
            <person name="Sullivan S."/>
            <person name="Sone E.D."/>
            <person name="Koren S."/>
            <person name="Silverstein K.A.T."/>
            <person name="Beckman K.B."/>
            <person name="Gohl D.M."/>
        </authorList>
    </citation>
    <scope>NUCLEOTIDE SEQUENCE</scope>
    <source>
        <strain evidence="1">Duluth1</strain>
        <tissue evidence="1">Whole animal</tissue>
    </source>
</reference>
<proteinExistence type="predicted"/>
<keyword evidence="2" id="KW-1185">Reference proteome</keyword>
<reference evidence="1" key="2">
    <citation type="submission" date="2020-11" db="EMBL/GenBank/DDBJ databases">
        <authorList>
            <person name="McCartney M.A."/>
            <person name="Auch B."/>
            <person name="Kono T."/>
            <person name="Mallez S."/>
            <person name="Becker A."/>
            <person name="Gohl D.M."/>
            <person name="Silverstein K.A.T."/>
            <person name="Koren S."/>
            <person name="Bechman K.B."/>
            <person name="Herman A."/>
            <person name="Abrahante J.E."/>
            <person name="Garbe J."/>
        </authorList>
    </citation>
    <scope>NUCLEOTIDE SEQUENCE</scope>
    <source>
        <strain evidence="1">Duluth1</strain>
        <tissue evidence="1">Whole animal</tissue>
    </source>
</reference>
<dbReference type="Proteomes" id="UP000828390">
    <property type="component" value="Unassembled WGS sequence"/>
</dbReference>
<name>A0A9D4JIC0_DREPO</name>
<evidence type="ECO:0000313" key="1">
    <source>
        <dbReference type="EMBL" id="KAH3811279.1"/>
    </source>
</evidence>
<accession>A0A9D4JIC0</accession>
<protein>
    <submittedName>
        <fullName evidence="1">Uncharacterized protein</fullName>
    </submittedName>
</protein>
<evidence type="ECO:0000313" key="2">
    <source>
        <dbReference type="Proteomes" id="UP000828390"/>
    </source>
</evidence>